<organism evidence="2 3">
    <name type="scientific">Pseudomassariella vexata</name>
    <dbReference type="NCBI Taxonomy" id="1141098"/>
    <lineage>
        <taxon>Eukaryota</taxon>
        <taxon>Fungi</taxon>
        <taxon>Dikarya</taxon>
        <taxon>Ascomycota</taxon>
        <taxon>Pezizomycotina</taxon>
        <taxon>Sordariomycetes</taxon>
        <taxon>Xylariomycetidae</taxon>
        <taxon>Amphisphaeriales</taxon>
        <taxon>Pseudomassariaceae</taxon>
        <taxon>Pseudomassariella</taxon>
    </lineage>
</organism>
<evidence type="ECO:0000313" key="3">
    <source>
        <dbReference type="Proteomes" id="UP000193689"/>
    </source>
</evidence>
<gene>
    <name evidence="2" type="ORF">BCR38DRAFT_422170</name>
</gene>
<protein>
    <submittedName>
        <fullName evidence="2">Uncharacterized protein</fullName>
    </submittedName>
</protein>
<dbReference type="OrthoDB" id="245563at2759"/>
<evidence type="ECO:0000256" key="1">
    <source>
        <dbReference type="SAM" id="MobiDB-lite"/>
    </source>
</evidence>
<dbReference type="EMBL" id="MCFJ01000002">
    <property type="protein sequence ID" value="ORY70458.1"/>
    <property type="molecule type" value="Genomic_DNA"/>
</dbReference>
<dbReference type="InParanoid" id="A0A1Y2EFV3"/>
<feature type="region of interest" description="Disordered" evidence="1">
    <location>
        <begin position="108"/>
        <end position="128"/>
    </location>
</feature>
<proteinExistence type="predicted"/>
<dbReference type="RefSeq" id="XP_040720408.1">
    <property type="nucleotide sequence ID" value="XM_040859492.1"/>
</dbReference>
<dbReference type="GeneID" id="63775704"/>
<dbReference type="Proteomes" id="UP000193689">
    <property type="component" value="Unassembled WGS sequence"/>
</dbReference>
<keyword evidence="3" id="KW-1185">Reference proteome</keyword>
<evidence type="ECO:0000313" key="2">
    <source>
        <dbReference type="EMBL" id="ORY70458.1"/>
    </source>
</evidence>
<sequence length="128" mass="14337">MRQVRTLQKTMLREASGFDVLFVFIEFAWVSTTSIEDEVQLVTRRKAALFHPTHWGPLRSMPKVEQNIALLLVKARQRSEDLKDDASANEKSYTTCHIPLSATIRVDGGPQPAVSSQDSAALRDAEIV</sequence>
<reference evidence="2 3" key="1">
    <citation type="submission" date="2016-07" db="EMBL/GenBank/DDBJ databases">
        <title>Pervasive Adenine N6-methylation of Active Genes in Fungi.</title>
        <authorList>
            <consortium name="DOE Joint Genome Institute"/>
            <person name="Mondo S.J."/>
            <person name="Dannebaum R.O."/>
            <person name="Kuo R.C."/>
            <person name="Labutti K."/>
            <person name="Haridas S."/>
            <person name="Kuo A."/>
            <person name="Salamov A."/>
            <person name="Ahrendt S.R."/>
            <person name="Lipzen A."/>
            <person name="Sullivan W."/>
            <person name="Andreopoulos W.B."/>
            <person name="Clum A."/>
            <person name="Lindquist E."/>
            <person name="Daum C."/>
            <person name="Ramamoorthy G.K."/>
            <person name="Gryganskyi A."/>
            <person name="Culley D."/>
            <person name="Magnuson J.K."/>
            <person name="James T.Y."/>
            <person name="O'Malley M.A."/>
            <person name="Stajich J.E."/>
            <person name="Spatafora J.W."/>
            <person name="Visel A."/>
            <person name="Grigoriev I.V."/>
        </authorList>
    </citation>
    <scope>NUCLEOTIDE SEQUENCE [LARGE SCALE GENOMIC DNA]</scope>
    <source>
        <strain evidence="2 3">CBS 129021</strain>
    </source>
</reference>
<accession>A0A1Y2EFV3</accession>
<dbReference type="AlphaFoldDB" id="A0A1Y2EFV3"/>
<name>A0A1Y2EFV3_9PEZI</name>
<comment type="caution">
    <text evidence="2">The sequence shown here is derived from an EMBL/GenBank/DDBJ whole genome shotgun (WGS) entry which is preliminary data.</text>
</comment>